<feature type="transmembrane region" description="Helical" evidence="2">
    <location>
        <begin position="74"/>
        <end position="97"/>
    </location>
</feature>
<feature type="region of interest" description="Disordered" evidence="1">
    <location>
        <begin position="1046"/>
        <end position="1071"/>
    </location>
</feature>
<dbReference type="InterPro" id="IPR007111">
    <property type="entry name" value="NACHT_NTPase"/>
</dbReference>
<evidence type="ECO:0000259" key="3">
    <source>
        <dbReference type="Pfam" id="PF05729"/>
    </source>
</evidence>
<evidence type="ECO:0000256" key="2">
    <source>
        <dbReference type="SAM" id="Phobius"/>
    </source>
</evidence>
<dbReference type="EMBL" id="RIBZ01000310">
    <property type="protein sequence ID" value="RNG18531.1"/>
    <property type="molecule type" value="Genomic_DNA"/>
</dbReference>
<dbReference type="Pfam" id="PF05729">
    <property type="entry name" value="NACHT"/>
    <property type="match status" value="1"/>
</dbReference>
<feature type="region of interest" description="Disordered" evidence="1">
    <location>
        <begin position="1145"/>
        <end position="1164"/>
    </location>
</feature>
<sequence length="1164" mass="132481">MAKGGPVNAVNQQTLESTFTAGPPGPAPAGRLRRFASWVSWPVVTIWRTARNRWLLARGIRTPRRWSRPRSWTWPVLVGALSILYLMWIVHLFWAGAPLRSFFDEEETALGAIGTSSTAVFIVAWFVFWRFGRVRRYYLRKARRHPSNLVKPGSIIGRVVGRDPLCDALMTDLHDRDRRRPHVIVGTIGVGKTALLVRLTERLARKGAAPVVLQLRDIQDVEDMTDARQKLNFAELARQRFLEEVSDKTLSPSEGEKIWQRLRYQQDRVVVLADGLEEALRKHPDRDNLIRQAITEADEAMLPLVVTSRPNDSLEAVQAALTALEPLSEEAALSYVSSGSNWRSDKQRLDWVVEAANVAGSPLYLEIARELETLGRLAPIVGGGDDPSDTRDQDEWALRYDLLEAWTEALIDGALFPEQPISHLGRRMTVEYLSALACAALWESSAEVSYDALTEQGDVDGSMDREALAAIMGRLHNRVKPELLEKIRIGARTAGSWGSRLGLVDDRGQGIRFRHSVVQAYLASRYMAPLLEQSTKIGTKGSNYFRKALNHPGRELSTALVLHSRSLECMCSCSTAPQLCTTHHSRELLRRAAENALTRGDVWGDSDEEQDLRIKALEMYSAALDIDSFDDQPQHWDIVKKIQDEWPNVQEYNERKLDCAKTGLVKRIGATARLLAGRNPDATEKETAYDLLFNLACDERSHAVRFAIAREIGAGSDTAFYALKEKLALPLAGNACPADASQTGQERGDPGNREERPSDSTKSERLRRKQRDKRIREERREERDHEDWEQEGEEKQRRRHIMRAWLSPMLVNSCTLAHHRDTPYSVLCRWTQAMEEKQLDRGLEVALAQGFKQAANHRHLPSRPNDTRDFLSEKAWEMLGKTHFWFTRLTLLHALTLWALPDDIAQRQPLHGHGSNPRAQVRHWLHWHDDDDTRIRPRDEHPLVRAAARMSRQALETRHPDRFLWIDEADVASQIGSETSSLHEPRAHNLWIPPSTGWSTLDPAAQQLLADVLILAVLTDERGDHQEDLQRRLARVDRKDPPFLPPCLTESRESLDPMRTPIGEAPQSQPGSQCADDCPFMLCPYPPKGPECRMELNELFCINQRGLLNFVQLHAWSYLRFRRRAAWQRKAAVPDLRQFWDQMGGRARDRTRDEVPANRVRSPH</sequence>
<keyword evidence="5" id="KW-1185">Reference proteome</keyword>
<dbReference type="SUPFAM" id="SSF52540">
    <property type="entry name" value="P-loop containing nucleoside triphosphate hydrolases"/>
    <property type="match status" value="1"/>
</dbReference>
<dbReference type="Proteomes" id="UP000275401">
    <property type="component" value="Unassembled WGS sequence"/>
</dbReference>
<keyword evidence="2" id="KW-0812">Transmembrane</keyword>
<name>A0A3M8VQ29_9ACTN</name>
<evidence type="ECO:0000313" key="4">
    <source>
        <dbReference type="EMBL" id="RNG18531.1"/>
    </source>
</evidence>
<feature type="domain" description="NACHT" evidence="3">
    <location>
        <begin position="181"/>
        <end position="337"/>
    </location>
</feature>
<organism evidence="4 5">
    <name type="scientific">Streptomyces botrytidirepellens</name>
    <dbReference type="NCBI Taxonomy" id="2486417"/>
    <lineage>
        <taxon>Bacteria</taxon>
        <taxon>Bacillati</taxon>
        <taxon>Actinomycetota</taxon>
        <taxon>Actinomycetes</taxon>
        <taxon>Kitasatosporales</taxon>
        <taxon>Streptomycetaceae</taxon>
        <taxon>Streptomyces</taxon>
    </lineage>
</organism>
<dbReference type="AlphaFoldDB" id="A0A3M8VQ29"/>
<evidence type="ECO:0000313" key="5">
    <source>
        <dbReference type="Proteomes" id="UP000275401"/>
    </source>
</evidence>
<accession>A0A3M8VQ29</accession>
<proteinExistence type="predicted"/>
<feature type="region of interest" description="Disordered" evidence="1">
    <location>
        <begin position="737"/>
        <end position="794"/>
    </location>
</feature>
<reference evidence="4 5" key="1">
    <citation type="submission" date="2018-11" db="EMBL/GenBank/DDBJ databases">
        <title>The Potential of Streptomyces as Biocontrol Agents against the Tomato grey mould, Botrytis cinerea (Gray mold) Frontiers in Microbiology.</title>
        <authorList>
            <person name="Li D."/>
        </authorList>
    </citation>
    <scope>NUCLEOTIDE SEQUENCE [LARGE SCALE GENOMIC DNA]</scope>
    <source>
        <strain evidence="4 5">NEAU-LD23</strain>
    </source>
</reference>
<dbReference type="Gene3D" id="3.40.50.300">
    <property type="entry name" value="P-loop containing nucleotide triphosphate hydrolases"/>
    <property type="match status" value="1"/>
</dbReference>
<keyword evidence="2" id="KW-0472">Membrane</keyword>
<feature type="compositionally biased region" description="Basic and acidic residues" evidence="1">
    <location>
        <begin position="774"/>
        <end position="786"/>
    </location>
</feature>
<feature type="compositionally biased region" description="Basic and acidic residues" evidence="1">
    <location>
        <begin position="746"/>
        <end position="764"/>
    </location>
</feature>
<keyword evidence="2" id="KW-1133">Transmembrane helix</keyword>
<gene>
    <name evidence="4" type="ORF">EEJ42_26215</name>
</gene>
<feature type="compositionally biased region" description="Basic and acidic residues" evidence="1">
    <location>
        <begin position="1146"/>
        <end position="1156"/>
    </location>
</feature>
<feature type="transmembrane region" description="Helical" evidence="2">
    <location>
        <begin position="109"/>
        <end position="131"/>
    </location>
</feature>
<protein>
    <submittedName>
        <fullName evidence="4">NACHT domain-containing protein</fullName>
    </submittedName>
</protein>
<dbReference type="InterPro" id="IPR027417">
    <property type="entry name" value="P-loop_NTPase"/>
</dbReference>
<evidence type="ECO:0000256" key="1">
    <source>
        <dbReference type="SAM" id="MobiDB-lite"/>
    </source>
</evidence>
<comment type="caution">
    <text evidence="4">The sequence shown here is derived from an EMBL/GenBank/DDBJ whole genome shotgun (WGS) entry which is preliminary data.</text>
</comment>